<name>A0A1M3KWJ7_9BACT</name>
<protein>
    <recommendedName>
        <fullName evidence="1">Lantibiotic biosynthesis protein dehydration domain-containing protein</fullName>
    </recommendedName>
</protein>
<accession>A0A1M3KWJ7</accession>
<dbReference type="AlphaFoldDB" id="A0A1M3KWJ7"/>
<dbReference type="Proteomes" id="UP000184233">
    <property type="component" value="Unassembled WGS sequence"/>
</dbReference>
<evidence type="ECO:0000313" key="3">
    <source>
        <dbReference type="Proteomes" id="UP000184233"/>
    </source>
</evidence>
<proteinExistence type="predicted"/>
<evidence type="ECO:0000259" key="1">
    <source>
        <dbReference type="Pfam" id="PF13575"/>
    </source>
</evidence>
<dbReference type="EMBL" id="MKVH01000024">
    <property type="protein sequence ID" value="OJX56747.1"/>
    <property type="molecule type" value="Genomic_DNA"/>
</dbReference>
<reference evidence="2 3" key="1">
    <citation type="submission" date="2016-09" db="EMBL/GenBank/DDBJ databases">
        <title>Genome-resolved meta-omics ties microbial dynamics to process performance in biotechnology for thiocyanate degradation.</title>
        <authorList>
            <person name="Kantor R.S."/>
            <person name="Huddy R.J."/>
            <person name="Iyer R."/>
            <person name="Thomas B.C."/>
            <person name="Brown C.T."/>
            <person name="Anantharaman K."/>
            <person name="Tringe S."/>
            <person name="Hettich R.L."/>
            <person name="Harrison S.T."/>
            <person name="Banfield J.F."/>
        </authorList>
    </citation>
    <scope>NUCLEOTIDE SEQUENCE [LARGE SCALE GENOMIC DNA]</scope>
    <source>
        <strain evidence="2">59-99</strain>
    </source>
</reference>
<comment type="caution">
    <text evidence="2">The sequence shown here is derived from an EMBL/GenBank/DDBJ whole genome shotgun (WGS) entry which is preliminary data.</text>
</comment>
<evidence type="ECO:0000313" key="2">
    <source>
        <dbReference type="EMBL" id="OJX56747.1"/>
    </source>
</evidence>
<dbReference type="Pfam" id="PF13575">
    <property type="entry name" value="DUF4135"/>
    <property type="match status" value="1"/>
</dbReference>
<dbReference type="InterPro" id="IPR025410">
    <property type="entry name" value="Lant_dehyd"/>
</dbReference>
<dbReference type="STRING" id="1895771.BGO89_09430"/>
<gene>
    <name evidence="2" type="ORF">BGO89_09430</name>
</gene>
<organism evidence="2 3">
    <name type="scientific">Candidatus Kapaibacterium thiocyanatum</name>
    <dbReference type="NCBI Taxonomy" id="1895771"/>
    <lineage>
        <taxon>Bacteria</taxon>
        <taxon>Pseudomonadati</taxon>
        <taxon>Candidatus Kapaibacteriota</taxon>
        <taxon>Candidatus Kapaibacteriia</taxon>
        <taxon>Candidatus Kapaibacteriales</taxon>
        <taxon>Candidatus Kapaibacteriaceae</taxon>
        <taxon>Candidatus Kapaibacterium</taxon>
    </lineage>
</organism>
<feature type="domain" description="Lantibiotic biosynthesis protein dehydration" evidence="1">
    <location>
        <begin position="183"/>
        <end position="559"/>
    </location>
</feature>
<sequence length="815" mass="89870">MTPLDRSVPPRQRSEEWYVVVPTSDEVVNDRRRTWSYGLDDTWFGGSVDSRWFHDGHIIANHPALPSWIRHANGVLNTAPLEDRFLDEGLPEHRATAAMLSPVVAYAASLLDGMCADHPVAITHGARMDMLRGLHRRAIMTLASVVADELAAWKATCTALGMPASTPYAADETTWPDMVERLPMLAHVAGTLVTHWLEYVAELLSRLASDAEALVELWPGTGVPAELLRVSLDAGDLHDHGRSVALMTFDGDRRCAYKPKDLRIVERTLDLFERLNAAADEPLLHIRPMVLRPGYAWEGFVTTAPCASLDDVALYYERFGAMVCMYEHLEARDLWLDNVVASASWPAVIDMEMVLQPRMSADAGIDAAERYAQHMLDESSLSTGLVVMSFPVGEGRPAEDMGALTPLRPFRTPFKARAELTGEVETGSDGHVTFEHPDYVPVFDGLHVDVRRWHDHVERGYARMDDLLAGPLHAVVHEWVLAVDPDIPVRSIHRDTWTCQRILQASTTSAALLSAWDRDASLNRLVKVATGTTKPGSVEHAIILSEIEQLRILDIPYFLTPVGDSGVRTSEGSSLGTVYDGAPLRRCIERVEHPIDPEFRRDVLRASIAIGAGGREDRPLMVDVAVEAFDPVGIIHTVARRLVDLTIRRDGRYAWIGAVRHAMLATTSIEVLRPTLLGSLGIAIALHEARAVADIGDVDAIISCVTQQAMREMGSANAIMRSGAALPAWVQDPLEGLPALEHGLAILTDGRYGRTRSFPMPDFDLADRVAIFAEHGRWFPERQLPERFDLSAVNGLAAIVRLAVAASVRNERVTI</sequence>